<gene>
    <name evidence="4" type="ORF">HRG_02962</name>
</gene>
<keyword evidence="1" id="KW-0809">Transit peptide</keyword>
<feature type="compositionally biased region" description="Polar residues" evidence="2">
    <location>
        <begin position="12"/>
        <end position="26"/>
    </location>
</feature>
<dbReference type="GO" id="GO:0005744">
    <property type="term" value="C:TIM23 mitochondrial import inner membrane translocase complex"/>
    <property type="evidence" value="ECO:0007669"/>
    <property type="project" value="UniProtKB-UniRule"/>
</dbReference>
<proteinExistence type="inferred from homology"/>
<dbReference type="PROSITE" id="PS50969">
    <property type="entry name" value="FCP1"/>
    <property type="match status" value="1"/>
</dbReference>
<keyword evidence="5" id="KW-1185">Reference proteome</keyword>
<evidence type="ECO:0000313" key="5">
    <source>
        <dbReference type="Proteomes" id="UP000824596"/>
    </source>
</evidence>
<dbReference type="EMBL" id="JAIZPD010000003">
    <property type="protein sequence ID" value="KAH0964946.1"/>
    <property type="molecule type" value="Genomic_DNA"/>
</dbReference>
<comment type="similarity">
    <text evidence="1">Belongs to the TIM50 family.</text>
</comment>
<feature type="domain" description="FCP1 homology" evidence="3">
    <location>
        <begin position="247"/>
        <end position="417"/>
    </location>
</feature>
<dbReference type="RefSeq" id="XP_044722459.1">
    <property type="nucleotide sequence ID" value="XM_044861433.1"/>
</dbReference>
<evidence type="ECO:0000256" key="2">
    <source>
        <dbReference type="SAM" id="MobiDB-lite"/>
    </source>
</evidence>
<dbReference type="AlphaFoldDB" id="A0A9P8N2V4"/>
<evidence type="ECO:0000259" key="3">
    <source>
        <dbReference type="PROSITE" id="PS50969"/>
    </source>
</evidence>
<dbReference type="Gene3D" id="3.40.50.1000">
    <property type="entry name" value="HAD superfamily/HAD-like"/>
    <property type="match status" value="1"/>
</dbReference>
<evidence type="ECO:0000256" key="1">
    <source>
        <dbReference type="RuleBase" id="RU365079"/>
    </source>
</evidence>
<dbReference type="SMART" id="SM00577">
    <property type="entry name" value="CPDc"/>
    <property type="match status" value="1"/>
</dbReference>
<keyword evidence="1" id="KW-0811">Translocation</keyword>
<reference evidence="4" key="1">
    <citation type="submission" date="2021-09" db="EMBL/GenBank/DDBJ databases">
        <title>A high-quality genome of the endoparasitic fungus Hirsutella rhossiliensis with a comparison of Hirsutella genomes reveals transposable elements contributing to genome size variation.</title>
        <authorList>
            <person name="Lin R."/>
            <person name="Jiao Y."/>
            <person name="Sun X."/>
            <person name="Ling J."/>
            <person name="Xie B."/>
            <person name="Cheng X."/>
        </authorList>
    </citation>
    <scope>NUCLEOTIDE SEQUENCE</scope>
    <source>
        <strain evidence="4">HR02</strain>
    </source>
</reference>
<keyword evidence="1" id="KW-0813">Transport</keyword>
<comment type="subunit">
    <text evidence="1">Component of the TIM23 complex.</text>
</comment>
<comment type="subcellular location">
    <subcellularLocation>
        <location evidence="1">Mitochondrion inner membrane</location>
        <topology evidence="1">Single-pass membrane protein</topology>
    </subcellularLocation>
</comment>
<evidence type="ECO:0000313" key="4">
    <source>
        <dbReference type="EMBL" id="KAH0964946.1"/>
    </source>
</evidence>
<dbReference type="GO" id="GO:0015031">
    <property type="term" value="P:protein transport"/>
    <property type="evidence" value="ECO:0007669"/>
    <property type="project" value="UniProtKB-KW"/>
</dbReference>
<dbReference type="PANTHER" id="PTHR12210">
    <property type="entry name" value="DULLARD PROTEIN PHOSPHATASE"/>
    <property type="match status" value="1"/>
</dbReference>
<keyword evidence="1" id="KW-0653">Protein transport</keyword>
<dbReference type="SUPFAM" id="SSF56784">
    <property type="entry name" value="HAD-like"/>
    <property type="match status" value="1"/>
</dbReference>
<sequence length="448" mass="49665">MRPRRLFHLANLASSNKAPKPQQQQPRFKAKGPPPRSTRRAAAANDDNPQADHGPAPTLRPSAAMNYYSQPGYAHLPTVPRQQQYGAPQWMMPPAGPPPQPYPHHHRDHFAPAQQQQRPPPVPPTSTASPQGPLVQIPGLTLLNAMSQAGPQSNAPPPPGPSPAVRAQPAMKGIKRKSARVAAAKANSSTAAKNGAKPIPRPVPEPSAAARNDPREERQVPSRKSGGVPEPTPLYLARSFAPPATLPQPRRILVILDLNGTVLYRPTRRQPTTFVERPHARRFLAYCLEAFHLAVWSSARPDNVQHMLTQLLTREQRQRCVVTWARDRLGLSQDDYNSRVQCYKRLATVWNNDKVQASHPTTGRGGRWDQSNTVLVDDSKEKGRSEPHNILAVPEFSGLQNEMADVLPQVHDYLNVLCYQQDISRYMRQNPFKLDPSYRLSTSPAPGV</sequence>
<dbReference type="InterPro" id="IPR050365">
    <property type="entry name" value="TIM50"/>
</dbReference>
<name>A0A9P8N2V4_9HYPO</name>
<dbReference type="InterPro" id="IPR036412">
    <property type="entry name" value="HAD-like_sf"/>
</dbReference>
<protein>
    <recommendedName>
        <fullName evidence="1">Mitochondrial import inner membrane translocase subunit TIM50</fullName>
    </recommendedName>
</protein>
<feature type="region of interest" description="Disordered" evidence="2">
    <location>
        <begin position="1"/>
        <end position="235"/>
    </location>
</feature>
<comment type="function">
    <text evidence="1">Essential component of the TIM23 complex, a complex that mediates the translocation of transit peptide-containing proteins across the mitochondrial inner membrane.</text>
</comment>
<feature type="compositionally biased region" description="Low complexity" evidence="2">
    <location>
        <begin position="180"/>
        <end position="197"/>
    </location>
</feature>
<comment type="caution">
    <text evidence="4">The sequence shown here is derived from an EMBL/GenBank/DDBJ whole genome shotgun (WGS) entry which is preliminary data.</text>
</comment>
<keyword evidence="1" id="KW-0496">Mitochondrion</keyword>
<dbReference type="InterPro" id="IPR023214">
    <property type="entry name" value="HAD_sf"/>
</dbReference>
<organism evidence="4 5">
    <name type="scientific">Hirsutella rhossiliensis</name>
    <dbReference type="NCBI Taxonomy" id="111463"/>
    <lineage>
        <taxon>Eukaryota</taxon>
        <taxon>Fungi</taxon>
        <taxon>Dikarya</taxon>
        <taxon>Ascomycota</taxon>
        <taxon>Pezizomycotina</taxon>
        <taxon>Sordariomycetes</taxon>
        <taxon>Hypocreomycetidae</taxon>
        <taxon>Hypocreales</taxon>
        <taxon>Ophiocordycipitaceae</taxon>
        <taxon>Hirsutella</taxon>
    </lineage>
</organism>
<dbReference type="Proteomes" id="UP000824596">
    <property type="component" value="Unassembled WGS sequence"/>
</dbReference>
<dbReference type="OrthoDB" id="1711508at2759"/>
<accession>A0A9P8N2V4</accession>
<dbReference type="Pfam" id="PF03031">
    <property type="entry name" value="NIF"/>
    <property type="match status" value="1"/>
</dbReference>
<dbReference type="InterPro" id="IPR004274">
    <property type="entry name" value="FCP1_dom"/>
</dbReference>
<dbReference type="GeneID" id="68352091"/>